<reference evidence="1 2" key="1">
    <citation type="submission" date="2021-08" db="EMBL/GenBank/DDBJ databases">
        <title>Draft Genome Sequence of Phanerochaete sordida strain YK-624.</title>
        <authorList>
            <person name="Mori T."/>
            <person name="Dohra H."/>
            <person name="Suzuki T."/>
            <person name="Kawagishi H."/>
            <person name="Hirai H."/>
        </authorList>
    </citation>
    <scope>NUCLEOTIDE SEQUENCE [LARGE SCALE GENOMIC DNA]</scope>
    <source>
        <strain evidence="1 2">YK-624</strain>
    </source>
</reference>
<proteinExistence type="predicted"/>
<dbReference type="Proteomes" id="UP000703269">
    <property type="component" value="Unassembled WGS sequence"/>
</dbReference>
<comment type="caution">
    <text evidence="1">The sequence shown here is derived from an EMBL/GenBank/DDBJ whole genome shotgun (WGS) entry which is preliminary data.</text>
</comment>
<evidence type="ECO:0000313" key="1">
    <source>
        <dbReference type="EMBL" id="GJE94976.1"/>
    </source>
</evidence>
<protein>
    <submittedName>
        <fullName evidence="1">Uncharacterized protein</fullName>
    </submittedName>
</protein>
<name>A0A9P3LGX7_9APHY</name>
<accession>A0A9P3LGX7</accession>
<evidence type="ECO:0000313" key="2">
    <source>
        <dbReference type="Proteomes" id="UP000703269"/>
    </source>
</evidence>
<keyword evidence="2" id="KW-1185">Reference proteome</keyword>
<dbReference type="EMBL" id="BPQB01000044">
    <property type="protein sequence ID" value="GJE94976.1"/>
    <property type="molecule type" value="Genomic_DNA"/>
</dbReference>
<organism evidence="1 2">
    <name type="scientific">Phanerochaete sordida</name>
    <dbReference type="NCBI Taxonomy" id="48140"/>
    <lineage>
        <taxon>Eukaryota</taxon>
        <taxon>Fungi</taxon>
        <taxon>Dikarya</taxon>
        <taxon>Basidiomycota</taxon>
        <taxon>Agaricomycotina</taxon>
        <taxon>Agaricomycetes</taxon>
        <taxon>Polyporales</taxon>
        <taxon>Phanerochaetaceae</taxon>
        <taxon>Phanerochaete</taxon>
    </lineage>
</organism>
<dbReference type="AlphaFoldDB" id="A0A9P3LGX7"/>
<sequence>MHMAQAQAQAQARAAVRHALHCAGPRRALFGCCSRVRARGAACAAGGMVRAAKGQGARLPGGAAGEQGAGVTCASGMFWRVSGTAGSSVLSRHCVPTRRLRRRSYELIAAVRCAPAPRAALPGSELRTQPPPEARMRAYSAGLAQRVRASVVLTSSVSATEWPACVTSKQGRFSGRNAALARTVSRGI</sequence>
<gene>
    <name evidence="1" type="ORF">PsYK624_111530</name>
</gene>